<keyword evidence="2 10" id="KW-0489">Methyltransferase</keyword>
<evidence type="ECO:0000256" key="7">
    <source>
        <dbReference type="ARBA" id="ARBA00022827"/>
    </source>
</evidence>
<keyword evidence="5 10" id="KW-0949">S-adenosyl-L-methionine</keyword>
<dbReference type="Gene3D" id="3.30.9.10">
    <property type="entry name" value="D-Amino Acid Oxidase, subunit A, domain 2"/>
    <property type="match status" value="1"/>
</dbReference>
<organism evidence="13 14">
    <name type="scientific">Legionella impletisoli</name>
    <dbReference type="NCBI Taxonomy" id="343510"/>
    <lineage>
        <taxon>Bacteria</taxon>
        <taxon>Pseudomonadati</taxon>
        <taxon>Pseudomonadota</taxon>
        <taxon>Gammaproteobacteria</taxon>
        <taxon>Legionellales</taxon>
        <taxon>Legionellaceae</taxon>
        <taxon>Legionella</taxon>
    </lineage>
</organism>
<dbReference type="Gene3D" id="3.50.50.60">
    <property type="entry name" value="FAD/NAD(P)-binding domain"/>
    <property type="match status" value="1"/>
</dbReference>
<dbReference type="PANTHER" id="PTHR13847:SF283">
    <property type="entry name" value="TRNA 5-METHYLAMINOMETHYL-2-THIOURIDINE BIOSYNTHESIS BIFUNCTIONAL PROTEIN MNMC"/>
    <property type="match status" value="1"/>
</dbReference>
<dbReference type="GO" id="GO:0002097">
    <property type="term" value="P:tRNA wobble base modification"/>
    <property type="evidence" value="ECO:0007669"/>
    <property type="project" value="UniProtKB-UniRule"/>
</dbReference>
<dbReference type="InterPro" id="IPR029063">
    <property type="entry name" value="SAM-dependent_MTases_sf"/>
</dbReference>
<protein>
    <recommendedName>
        <fullName evidence="10">tRNA 5-methylaminomethyl-2-thiouridine biosynthesis bifunctional protein MnmC</fullName>
        <shortName evidence="10">tRNA mnm(5)s(2)U biosynthesis bifunctional protein</shortName>
    </recommendedName>
    <domain>
        <recommendedName>
            <fullName evidence="10">tRNA (mnm(5)s(2)U34)-methyltransferase</fullName>
            <ecNumber evidence="10">2.1.1.61</ecNumber>
        </recommendedName>
    </domain>
    <domain>
        <recommendedName>
            <fullName evidence="10">FAD-dependent cmnm(5)s(2)U34 oxidoreductase</fullName>
            <ecNumber evidence="10">1.5.-.-</ecNumber>
        </recommendedName>
    </domain>
</protein>
<comment type="caution">
    <text evidence="13">The sequence shown here is derived from an EMBL/GenBank/DDBJ whole genome shotgun (WGS) entry which is preliminary data.</text>
</comment>
<proteinExistence type="inferred from homology"/>
<dbReference type="GO" id="GO:0032259">
    <property type="term" value="P:methylation"/>
    <property type="evidence" value="ECO:0007669"/>
    <property type="project" value="UniProtKB-KW"/>
</dbReference>
<dbReference type="Proteomes" id="UP000630149">
    <property type="component" value="Unassembled WGS sequence"/>
</dbReference>
<evidence type="ECO:0000256" key="3">
    <source>
        <dbReference type="ARBA" id="ARBA00022630"/>
    </source>
</evidence>
<feature type="region of interest" description="FAD-dependent cmnm(5)s(2)U34 oxidoreductase" evidence="10">
    <location>
        <begin position="283"/>
        <end position="668"/>
    </location>
</feature>
<evidence type="ECO:0000256" key="5">
    <source>
        <dbReference type="ARBA" id="ARBA00022691"/>
    </source>
</evidence>
<evidence type="ECO:0000256" key="9">
    <source>
        <dbReference type="ARBA" id="ARBA00023268"/>
    </source>
</evidence>
<evidence type="ECO:0000256" key="4">
    <source>
        <dbReference type="ARBA" id="ARBA00022679"/>
    </source>
</evidence>
<evidence type="ECO:0000313" key="13">
    <source>
        <dbReference type="EMBL" id="GGI75871.1"/>
    </source>
</evidence>
<evidence type="ECO:0000256" key="8">
    <source>
        <dbReference type="ARBA" id="ARBA00023002"/>
    </source>
</evidence>
<dbReference type="Gene3D" id="3.40.50.150">
    <property type="entry name" value="Vaccinia Virus protein VP39"/>
    <property type="match status" value="1"/>
</dbReference>
<evidence type="ECO:0000313" key="14">
    <source>
        <dbReference type="Proteomes" id="UP000630149"/>
    </source>
</evidence>
<feature type="domain" description="MnmC-like methyltransferase" evidence="12">
    <location>
        <begin position="121"/>
        <end position="253"/>
    </location>
</feature>
<reference evidence="13" key="2">
    <citation type="submission" date="2020-09" db="EMBL/GenBank/DDBJ databases">
        <authorList>
            <person name="Sun Q."/>
            <person name="Ohkuma M."/>
        </authorList>
    </citation>
    <scope>NUCLEOTIDE SEQUENCE</scope>
    <source>
        <strain evidence="13">JCM 13919</strain>
    </source>
</reference>
<dbReference type="InterPro" id="IPR047785">
    <property type="entry name" value="tRNA_MNMC2"/>
</dbReference>
<dbReference type="InterPro" id="IPR006076">
    <property type="entry name" value="FAD-dep_OxRdtase"/>
</dbReference>
<dbReference type="AlphaFoldDB" id="A0A917JLT4"/>
<dbReference type="NCBIfam" id="NF002481">
    <property type="entry name" value="PRK01747.1-2"/>
    <property type="match status" value="1"/>
</dbReference>
<dbReference type="GO" id="GO:0016645">
    <property type="term" value="F:oxidoreductase activity, acting on the CH-NH group of donors"/>
    <property type="evidence" value="ECO:0007669"/>
    <property type="project" value="InterPro"/>
</dbReference>
<keyword evidence="14" id="KW-1185">Reference proteome</keyword>
<dbReference type="HAMAP" id="MF_01102">
    <property type="entry name" value="MnmC"/>
    <property type="match status" value="1"/>
</dbReference>
<dbReference type="InterPro" id="IPR036188">
    <property type="entry name" value="FAD/NAD-bd_sf"/>
</dbReference>
<evidence type="ECO:0000256" key="1">
    <source>
        <dbReference type="ARBA" id="ARBA00022490"/>
    </source>
</evidence>
<sequence>MSKRFIPIKPAKITWRDGIPFAIDYDDIYFSHENGLAESNHVFIAGNHLIERWKSMPNDRSESCFVIGETGFGSGLNFLLSWSLWKLHAPENASLHFISCEKHPLRKEDLSRCLALWPTLQMQSKELIEQYPSLTPGFHTLQFENGRVKLTLMFGEALDCWEQLLTSGDAMLEPMLRTKAIDAWFLDGFAPAKNPSMWASELMTILGLLSDKSTTLATFSVASIVKQSLIQAGFILTKKRGFGRKREMLSATYQGGTHSRKKRNTPWAFPVMNKVNDRRAIILGGGLAGCFMARKLANRGWFVTVIDEQKEPGQGASGNEQAVLFPNFSSFSAPMTDFMLAAFQHAIRTYQTILKQHPIGELNGILQLADSDKALDYLISLNEWISAYPGLGILLNSDEATEQAGIPIHSTALYIPQAGWINSRKLCSHLILHERISWHGGCVVNQIEENGQHWQVNEHRAEILIIATGCKANQFNQTNYLPLKPIRGQMSLIPESSESALLRLPLCGNGHVLPAYKGHHHFGATYHLGMDNTMTFSDDDETNLTALNQLPVHSEWNQQVVSNWAGVRASTPDYLPLVGQVAQKSAFESCYSGFTTNSKRWIATSSPSYPGLYILAGFGSRGLTTIPLCTEWLAGVINHEPSILPRYLINSICPSRFLKKKLERNFAI</sequence>
<evidence type="ECO:0000256" key="10">
    <source>
        <dbReference type="HAMAP-Rule" id="MF_01102"/>
    </source>
</evidence>
<dbReference type="GO" id="GO:0004808">
    <property type="term" value="F:tRNA (5-methylaminomethyl-2-thiouridylate)(34)-methyltransferase activity"/>
    <property type="evidence" value="ECO:0007669"/>
    <property type="project" value="UniProtKB-EC"/>
</dbReference>
<dbReference type="InterPro" id="IPR008471">
    <property type="entry name" value="MnmC-like_methylTransf"/>
</dbReference>
<dbReference type="InterPro" id="IPR023032">
    <property type="entry name" value="tRNA_MAMT_biosynth_bifunc_MnmC"/>
</dbReference>
<comment type="similarity">
    <text evidence="10">In the C-terminal section; belongs to the DAO family.</text>
</comment>
<dbReference type="PANTHER" id="PTHR13847">
    <property type="entry name" value="SARCOSINE DEHYDROGENASE-RELATED"/>
    <property type="match status" value="1"/>
</dbReference>
<dbReference type="RefSeq" id="WP_131775340.1">
    <property type="nucleotide sequence ID" value="NZ_BMOB01000001.1"/>
</dbReference>
<dbReference type="EMBL" id="BMOB01000001">
    <property type="protein sequence ID" value="GGI75871.1"/>
    <property type="molecule type" value="Genomic_DNA"/>
</dbReference>
<dbReference type="InterPro" id="IPR017610">
    <property type="entry name" value="tRNA_S-uridine_synth_MnmC_C"/>
</dbReference>
<evidence type="ECO:0000259" key="11">
    <source>
        <dbReference type="Pfam" id="PF01266"/>
    </source>
</evidence>
<dbReference type="OrthoDB" id="9786494at2"/>
<name>A0A917JLT4_9GAMM</name>
<comment type="catalytic activity">
    <reaction evidence="10">
        <text>5-aminomethyl-2-thiouridine(34) in tRNA + S-adenosyl-L-methionine = 5-methylaminomethyl-2-thiouridine(34) in tRNA + S-adenosyl-L-homocysteine + H(+)</text>
        <dbReference type="Rhea" id="RHEA:19569"/>
        <dbReference type="Rhea" id="RHEA-COMP:10195"/>
        <dbReference type="Rhea" id="RHEA-COMP:10197"/>
        <dbReference type="ChEBI" id="CHEBI:15378"/>
        <dbReference type="ChEBI" id="CHEBI:57856"/>
        <dbReference type="ChEBI" id="CHEBI:59789"/>
        <dbReference type="ChEBI" id="CHEBI:74454"/>
        <dbReference type="ChEBI" id="CHEBI:74455"/>
        <dbReference type="EC" id="2.1.1.61"/>
    </reaction>
</comment>
<keyword evidence="8 10" id="KW-0560">Oxidoreductase</keyword>
<evidence type="ECO:0000259" key="12">
    <source>
        <dbReference type="Pfam" id="PF05430"/>
    </source>
</evidence>
<keyword evidence="1 10" id="KW-0963">Cytoplasm</keyword>
<feature type="region of interest" description="tRNA (mnm(5)s(2)U34)-methyltransferase" evidence="10">
    <location>
        <begin position="1"/>
        <end position="254"/>
    </location>
</feature>
<gene>
    <name evidence="10 13" type="primary">mnmC</name>
    <name evidence="13" type="ORF">GCM10007966_00900</name>
</gene>
<accession>A0A917JLT4</accession>
<dbReference type="SUPFAM" id="SSF51905">
    <property type="entry name" value="FAD/NAD(P)-binding domain"/>
    <property type="match status" value="1"/>
</dbReference>
<keyword evidence="6 10" id="KW-0819">tRNA processing</keyword>
<keyword evidence="4 10" id="KW-0808">Transferase</keyword>
<evidence type="ECO:0000256" key="2">
    <source>
        <dbReference type="ARBA" id="ARBA00022603"/>
    </source>
</evidence>
<dbReference type="NCBIfam" id="NF033855">
    <property type="entry name" value="tRNA_MNMC2"/>
    <property type="match status" value="1"/>
</dbReference>
<comment type="subcellular location">
    <subcellularLocation>
        <location evidence="10">Cytoplasm</location>
    </subcellularLocation>
</comment>
<comment type="similarity">
    <text evidence="10">In the N-terminal section; belongs to the methyltransferase superfamily. tRNA (mnm(5)s(2)U34)-methyltransferase family.</text>
</comment>
<dbReference type="Pfam" id="PF01266">
    <property type="entry name" value="DAO"/>
    <property type="match status" value="1"/>
</dbReference>
<dbReference type="GO" id="GO:0050660">
    <property type="term" value="F:flavin adenine dinucleotide binding"/>
    <property type="evidence" value="ECO:0007669"/>
    <property type="project" value="UniProtKB-UniRule"/>
</dbReference>
<dbReference type="EC" id="1.5.-.-" evidence="10"/>
<dbReference type="NCBIfam" id="TIGR03197">
    <property type="entry name" value="MnmC_Cterm"/>
    <property type="match status" value="1"/>
</dbReference>
<dbReference type="EC" id="2.1.1.61" evidence="10"/>
<keyword evidence="3 10" id="KW-0285">Flavoprotein</keyword>
<evidence type="ECO:0000256" key="6">
    <source>
        <dbReference type="ARBA" id="ARBA00022694"/>
    </source>
</evidence>
<keyword evidence="7 10" id="KW-0274">FAD</keyword>
<feature type="domain" description="FAD dependent oxidoreductase" evidence="11">
    <location>
        <begin position="280"/>
        <end position="634"/>
    </location>
</feature>
<dbReference type="Pfam" id="PF05430">
    <property type="entry name" value="Methyltransf_30"/>
    <property type="match status" value="1"/>
</dbReference>
<comment type="cofactor">
    <cofactor evidence="10">
        <name>FAD</name>
        <dbReference type="ChEBI" id="CHEBI:57692"/>
    </cofactor>
</comment>
<comment type="function">
    <text evidence="10">Catalyzes the last two steps in the biosynthesis of 5-methylaminomethyl-2-thiouridine (mnm(5)s(2)U) at the wobble position (U34) in tRNA. Catalyzes the FAD-dependent demodification of cmnm(5)s(2)U34 to nm(5)s(2)U34, followed by the transfer of a methyl group from S-adenosyl-L-methionine to nm(5)s(2)U34, to form mnm(5)s(2)U34.</text>
</comment>
<reference evidence="13" key="1">
    <citation type="journal article" date="2014" name="Int. J. Syst. Evol. Microbiol.">
        <title>Complete genome sequence of Corynebacterium casei LMG S-19264T (=DSM 44701T), isolated from a smear-ripened cheese.</title>
        <authorList>
            <consortium name="US DOE Joint Genome Institute (JGI-PGF)"/>
            <person name="Walter F."/>
            <person name="Albersmeier A."/>
            <person name="Kalinowski J."/>
            <person name="Ruckert C."/>
        </authorList>
    </citation>
    <scope>NUCLEOTIDE SEQUENCE</scope>
    <source>
        <strain evidence="13">JCM 13919</strain>
    </source>
</reference>
<dbReference type="GO" id="GO:0005737">
    <property type="term" value="C:cytoplasm"/>
    <property type="evidence" value="ECO:0007669"/>
    <property type="project" value="UniProtKB-SubCell"/>
</dbReference>
<keyword evidence="9 10" id="KW-0511">Multifunctional enzyme</keyword>